<evidence type="ECO:0000313" key="6">
    <source>
        <dbReference type="EMBL" id="WYF46824.1"/>
    </source>
</evidence>
<evidence type="ECO:0000259" key="5">
    <source>
        <dbReference type="Pfam" id="PF01555"/>
    </source>
</evidence>
<proteinExistence type="inferred from homology"/>
<dbReference type="AlphaFoldDB" id="A0AAU6Q9B4"/>
<dbReference type="RefSeq" id="WP_339098352.1">
    <property type="nucleotide sequence ID" value="NZ_CP149786.1"/>
</dbReference>
<evidence type="ECO:0000256" key="4">
    <source>
        <dbReference type="ARBA" id="ARBA00022691"/>
    </source>
</evidence>
<dbReference type="EMBL" id="CP149786">
    <property type="protein sequence ID" value="WYF46824.1"/>
    <property type="molecule type" value="Genomic_DNA"/>
</dbReference>
<dbReference type="InterPro" id="IPR029063">
    <property type="entry name" value="SAM-dependent_MTases_sf"/>
</dbReference>
<protein>
    <submittedName>
        <fullName evidence="6">Site-specific DNA-methyltransferase</fullName>
        <ecNumber evidence="6">2.1.1.-</ecNumber>
    </submittedName>
</protein>
<dbReference type="PIRSF" id="PIRSF015855">
    <property type="entry name" value="TypeIII_Mtase_mKpnI"/>
    <property type="match status" value="1"/>
</dbReference>
<dbReference type="Gene3D" id="3.40.50.150">
    <property type="entry name" value="Vaccinia Virus protein VP39"/>
    <property type="match status" value="1"/>
</dbReference>
<dbReference type="GO" id="GO:0032259">
    <property type="term" value="P:methylation"/>
    <property type="evidence" value="ECO:0007669"/>
    <property type="project" value="UniProtKB-KW"/>
</dbReference>
<feature type="domain" description="DNA methylase N-4/N-6" evidence="5">
    <location>
        <begin position="93"/>
        <end position="406"/>
    </location>
</feature>
<dbReference type="EC" id="2.1.1.-" evidence="6"/>
<accession>A0AAU6Q9B4</accession>
<organism evidence="6">
    <name type="scientific">Deinococcus sp. VB142</name>
    <dbReference type="NCBI Taxonomy" id="3112952"/>
    <lineage>
        <taxon>Bacteria</taxon>
        <taxon>Thermotogati</taxon>
        <taxon>Deinococcota</taxon>
        <taxon>Deinococci</taxon>
        <taxon>Deinococcales</taxon>
        <taxon>Deinococcaceae</taxon>
        <taxon>Deinococcus</taxon>
    </lineage>
</organism>
<evidence type="ECO:0000256" key="3">
    <source>
        <dbReference type="ARBA" id="ARBA00022679"/>
    </source>
</evidence>
<dbReference type="InterPro" id="IPR002052">
    <property type="entry name" value="DNA_methylase_N6_adenine_CS"/>
</dbReference>
<keyword evidence="4" id="KW-0949">S-adenosyl-L-methionine</keyword>
<comment type="similarity">
    <text evidence="1">Belongs to the N(4)/N(6)-methyltransferase family.</text>
</comment>
<dbReference type="InterPro" id="IPR002295">
    <property type="entry name" value="N4/N6-MTase_EcoPI_Mod-like"/>
</dbReference>
<dbReference type="SUPFAM" id="SSF53335">
    <property type="entry name" value="S-adenosyl-L-methionine-dependent methyltransferases"/>
    <property type="match status" value="1"/>
</dbReference>
<sequence length="622" mass="69475">MAVTASRRFLSGIVPANYLKELLGDQIDDQPEKYGLTWNGKARARRHALTPTRATLRPDPASSVDWDTTQNLMIEGDNLEVLKLLQRSYAGKVKLIYIDPPYNTGKDFVYPDDYTDSLKNYQELTGQLEEGRRVSSNTESSGRFHTDWLNMMYPRLKLARELLRDDGVIFVSIDDSEVGNLKRVLDEVLGEENLMAIVSRPTGTPTGGGFDGFVNELDYILIYSKSGLTQIKGTEFDESDSVIYDREDEKGRYLIRSLRRTGGEDRREDRPTMYYGLSSPDGTIIYPISPTGYESRWICGEERYKEMERLGLIEWQKSQGVWKVYQKFYLEGRLKQPSNLWTKIEGNKKATRDVRDIFNGEKVFDFPKPVGLMTHIIQITGSSQDDIILDFFAGSGTTGHAVMAQNAADGGNRQFILVQLPEPLDPAKAEQKTAADFCDSLGVPRNIAELTKERLRRAGAKVKAENPMFAGDTGFRVFKLDSSNVAAWDGDAARADVQAALLSAEDNIKAGRTDQDVLYEVLLKLGLPLTTPIEERTIAGLKVQLVGGGALVACLERRIAAAQVQELGRGMADWLAAENPAGEAHLLFLDSAFENDNAKLNLSKYLSQRAEVLGRNWVVRSL</sequence>
<keyword evidence="6" id="KW-0614">Plasmid</keyword>
<dbReference type="GO" id="GO:0003677">
    <property type="term" value="F:DNA binding"/>
    <property type="evidence" value="ECO:0007669"/>
    <property type="project" value="InterPro"/>
</dbReference>
<dbReference type="PRINTS" id="PR00506">
    <property type="entry name" value="D21N6MTFRASE"/>
</dbReference>
<reference evidence="6" key="1">
    <citation type="submission" date="2024-03" db="EMBL/GenBank/DDBJ databases">
        <title>Deinococcus weizhi sp. nov., isolated from human skin.</title>
        <authorList>
            <person name="Wei Z."/>
            <person name="Tian F."/>
            <person name="Yang C."/>
            <person name="Xin L.T."/>
            <person name="Wen Z.J."/>
            <person name="Lan K.C."/>
            <person name="Yu L."/>
            <person name="Zhe W."/>
            <person name="Dan F.D."/>
            <person name="Jun W."/>
            <person name="Rui Z."/>
            <person name="Yong X.J."/>
            <person name="Ting Y."/>
            <person name="Wei X."/>
            <person name="Xu Z.G."/>
            <person name="Xin Z."/>
            <person name="Dong F.G."/>
            <person name="Ni X.M."/>
            <person name="Zheng M.G."/>
            <person name="Chun Y."/>
            <person name="Qian W.X."/>
        </authorList>
    </citation>
    <scope>NUCLEOTIDE SEQUENCE</scope>
    <source>
        <strain evidence="6">VB142</strain>
        <plasmid evidence="6">p3</plasmid>
    </source>
</reference>
<evidence type="ECO:0000256" key="1">
    <source>
        <dbReference type="ARBA" id="ARBA00006594"/>
    </source>
</evidence>
<keyword evidence="2 6" id="KW-0489">Methyltransferase</keyword>
<geneLocation type="plasmid" evidence="6">
    <name>p3</name>
</geneLocation>
<gene>
    <name evidence="6" type="ORF">WDJ50_18845</name>
</gene>
<dbReference type="GO" id="GO:0008170">
    <property type="term" value="F:N-methyltransferase activity"/>
    <property type="evidence" value="ECO:0007669"/>
    <property type="project" value="InterPro"/>
</dbReference>
<keyword evidence="3 6" id="KW-0808">Transferase</keyword>
<dbReference type="InterPro" id="IPR002941">
    <property type="entry name" value="DNA_methylase_N4/N6"/>
</dbReference>
<dbReference type="Pfam" id="PF01555">
    <property type="entry name" value="N6_N4_Mtase"/>
    <property type="match status" value="1"/>
</dbReference>
<name>A0AAU6Q9B4_9DEIO</name>
<evidence type="ECO:0000256" key="2">
    <source>
        <dbReference type="ARBA" id="ARBA00022603"/>
    </source>
</evidence>
<dbReference type="PROSITE" id="PS00092">
    <property type="entry name" value="N6_MTASE"/>
    <property type="match status" value="1"/>
</dbReference>
<dbReference type="REBASE" id="815535">
    <property type="entry name" value="M.DspVB142ORF18845P"/>
</dbReference>